<gene>
    <name evidence="1" type="ORF">MU846_10165</name>
</gene>
<accession>A0ABT0E8B4</accession>
<keyword evidence="2" id="KW-1185">Reference proteome</keyword>
<dbReference type="InterPro" id="IPR007404">
    <property type="entry name" value="YdjM-like"/>
</dbReference>
<sequence length="122" mass="12630">MANGATHQLAGAVAGIAACATDNPDRATGVHHPLAAGAIGAALGKLPDLIEPAVHPHHRQFFHSVVVAAGLVAGMRKLYQWAPDDDFEKLVRAFLLVGGAAYLSHLALDALTSRSLPLVGKI</sequence>
<keyword evidence="1" id="KW-0378">Hydrolase</keyword>
<dbReference type="GO" id="GO:0016787">
    <property type="term" value="F:hydrolase activity"/>
    <property type="evidence" value="ECO:0007669"/>
    <property type="project" value="UniProtKB-KW"/>
</dbReference>
<dbReference type="Proteomes" id="UP001165524">
    <property type="component" value="Unassembled WGS sequence"/>
</dbReference>
<name>A0ABT0E8B4_9GAMM</name>
<evidence type="ECO:0000313" key="2">
    <source>
        <dbReference type="Proteomes" id="UP001165524"/>
    </source>
</evidence>
<protein>
    <submittedName>
        <fullName evidence="1">Metal-dependent hydrolase</fullName>
    </submittedName>
</protein>
<dbReference type="RefSeq" id="WP_246952329.1">
    <property type="nucleotide sequence ID" value="NZ_JALKII010000006.1"/>
</dbReference>
<proteinExistence type="predicted"/>
<reference evidence="1" key="1">
    <citation type="submission" date="2022-04" db="EMBL/GenBank/DDBJ databases">
        <title>Alcanivorax sp. CY1518 draft genome sequence.</title>
        <authorList>
            <person name="Zhao G."/>
            <person name="An M."/>
        </authorList>
    </citation>
    <scope>NUCLEOTIDE SEQUENCE</scope>
    <source>
        <strain evidence="1">CY1518</strain>
    </source>
</reference>
<evidence type="ECO:0000313" key="1">
    <source>
        <dbReference type="EMBL" id="MCK0538073.1"/>
    </source>
</evidence>
<comment type="caution">
    <text evidence="1">The sequence shown here is derived from an EMBL/GenBank/DDBJ whole genome shotgun (WGS) entry which is preliminary data.</text>
</comment>
<dbReference type="EMBL" id="JALKII010000006">
    <property type="protein sequence ID" value="MCK0538073.1"/>
    <property type="molecule type" value="Genomic_DNA"/>
</dbReference>
<dbReference type="Pfam" id="PF04307">
    <property type="entry name" value="YdjM"/>
    <property type="match status" value="1"/>
</dbReference>
<organism evidence="1 2">
    <name type="scientific">Alcanivorax quisquiliarum</name>
    <dbReference type="NCBI Taxonomy" id="2933565"/>
    <lineage>
        <taxon>Bacteria</taxon>
        <taxon>Pseudomonadati</taxon>
        <taxon>Pseudomonadota</taxon>
        <taxon>Gammaproteobacteria</taxon>
        <taxon>Oceanospirillales</taxon>
        <taxon>Alcanivoracaceae</taxon>
        <taxon>Alcanivorax</taxon>
    </lineage>
</organism>